<reference evidence="5" key="1">
    <citation type="submission" date="2021-01" db="EMBL/GenBank/DDBJ databases">
        <authorList>
            <person name="Kaushik A."/>
        </authorList>
    </citation>
    <scope>NUCLEOTIDE SEQUENCE</scope>
    <source>
        <strain evidence="5">AG4-R118</strain>
        <strain evidence="6">AG4-RS23</strain>
    </source>
</reference>
<evidence type="ECO:0000256" key="2">
    <source>
        <dbReference type="ARBA" id="ARBA00023002"/>
    </source>
</evidence>
<dbReference type="InterPro" id="IPR027443">
    <property type="entry name" value="IPNS-like_sf"/>
</dbReference>
<evidence type="ECO:0000313" key="5">
    <source>
        <dbReference type="EMBL" id="CAE6427201.1"/>
    </source>
</evidence>
<dbReference type="InterPro" id="IPR026992">
    <property type="entry name" value="DIOX_N"/>
</dbReference>
<keyword evidence="2" id="KW-0560">Oxidoreductase</keyword>
<dbReference type="AlphaFoldDB" id="A0A8H3ALC2"/>
<dbReference type="PANTHER" id="PTHR10209:SF885">
    <property type="entry name" value="2OG-FE(II) OXYGENASE FAMILY, PUTATIVE (AFU_ORTHOLOGUE AFUA_2G00750)-RELATED"/>
    <property type="match status" value="1"/>
</dbReference>
<gene>
    <name evidence="6" type="ORF">RDB_LOCUS149299</name>
    <name evidence="5" type="ORF">RDB_LOCUS30001</name>
</gene>
<name>A0A8H3ALC2_9AGAM</name>
<dbReference type="Gene3D" id="2.60.120.330">
    <property type="entry name" value="B-lactam Antibiotic, Isopenicillin N Synthase, Chain"/>
    <property type="match status" value="1"/>
</dbReference>
<protein>
    <recommendedName>
        <fullName evidence="4">Non-haem dioxygenase N-terminal domain-containing protein</fullName>
    </recommendedName>
</protein>
<evidence type="ECO:0000313" key="7">
    <source>
        <dbReference type="Proteomes" id="UP000663888"/>
    </source>
</evidence>
<feature type="domain" description="Non-haem dioxygenase N-terminal" evidence="4">
    <location>
        <begin position="20"/>
        <end position="82"/>
    </location>
</feature>
<dbReference type="EMBL" id="CAJMWX010000753">
    <property type="protein sequence ID" value="CAE6427201.1"/>
    <property type="molecule type" value="Genomic_DNA"/>
</dbReference>
<dbReference type="Proteomes" id="UP000663888">
    <property type="component" value="Unassembled WGS sequence"/>
</dbReference>
<keyword evidence="3" id="KW-0408">Iron</keyword>
<dbReference type="PANTHER" id="PTHR10209">
    <property type="entry name" value="OXIDOREDUCTASE, 2OG-FE II OXYGENASE FAMILY PROTEIN"/>
    <property type="match status" value="1"/>
</dbReference>
<dbReference type="GO" id="GO:0016491">
    <property type="term" value="F:oxidoreductase activity"/>
    <property type="evidence" value="ECO:0007669"/>
    <property type="project" value="UniProtKB-KW"/>
</dbReference>
<evidence type="ECO:0000256" key="1">
    <source>
        <dbReference type="ARBA" id="ARBA00022723"/>
    </source>
</evidence>
<evidence type="ECO:0000313" key="6">
    <source>
        <dbReference type="EMBL" id="CAE6517264.1"/>
    </source>
</evidence>
<dbReference type="Pfam" id="PF14226">
    <property type="entry name" value="DIOX_N"/>
    <property type="match status" value="1"/>
</dbReference>
<dbReference type="SUPFAM" id="SSF51197">
    <property type="entry name" value="Clavaminate synthase-like"/>
    <property type="match status" value="1"/>
</dbReference>
<evidence type="ECO:0000259" key="4">
    <source>
        <dbReference type="Pfam" id="PF14226"/>
    </source>
</evidence>
<keyword evidence="1" id="KW-0479">Metal-binding</keyword>
<sequence length="201" mass="21971">MSTVDLISLATQPVRPFKSIPLIDVSGLSGDSDSKARVASAIREALKNHGVDEATIASVVAASHRFFDLPQEEKMKVSRSVSIKHKYTLGGADIYFPDVKLDKGRNFPGYSRVTSSEGTIVRESFSVGTGTETCPDAHDPVHKQNTWPSENALPGFEEPVLRLHYEITQFALKLTSAFALALNLPEDIFDDKVIAIFHSPS</sequence>
<organism evidence="5 7">
    <name type="scientific">Rhizoctonia solani</name>
    <dbReference type="NCBI Taxonomy" id="456999"/>
    <lineage>
        <taxon>Eukaryota</taxon>
        <taxon>Fungi</taxon>
        <taxon>Dikarya</taxon>
        <taxon>Basidiomycota</taxon>
        <taxon>Agaricomycotina</taxon>
        <taxon>Agaricomycetes</taxon>
        <taxon>Cantharellales</taxon>
        <taxon>Ceratobasidiaceae</taxon>
        <taxon>Rhizoctonia</taxon>
    </lineage>
</organism>
<dbReference type="Proteomes" id="UP000663861">
    <property type="component" value="Unassembled WGS sequence"/>
</dbReference>
<comment type="caution">
    <text evidence="5">The sequence shown here is derived from an EMBL/GenBank/DDBJ whole genome shotgun (WGS) entry which is preliminary data.</text>
</comment>
<evidence type="ECO:0000256" key="3">
    <source>
        <dbReference type="ARBA" id="ARBA00023004"/>
    </source>
</evidence>
<proteinExistence type="predicted"/>
<accession>A0A8H3ALC2</accession>
<dbReference type="EMBL" id="CAJMWY010004068">
    <property type="protein sequence ID" value="CAE6517264.1"/>
    <property type="molecule type" value="Genomic_DNA"/>
</dbReference>
<dbReference type="GO" id="GO:0046872">
    <property type="term" value="F:metal ion binding"/>
    <property type="evidence" value="ECO:0007669"/>
    <property type="project" value="UniProtKB-KW"/>
</dbReference>